<evidence type="ECO:0000256" key="4">
    <source>
        <dbReference type="ARBA" id="ARBA00023136"/>
    </source>
</evidence>
<name>A0AAW6YWH7_9BACI</name>
<feature type="transmembrane region" description="Helical" evidence="5">
    <location>
        <begin position="62"/>
        <end position="80"/>
    </location>
</feature>
<evidence type="ECO:0000256" key="2">
    <source>
        <dbReference type="ARBA" id="ARBA00022692"/>
    </source>
</evidence>
<organism evidence="7 8">
    <name type="scientific">Bacillus pacificus</name>
    <dbReference type="NCBI Taxonomy" id="2026187"/>
    <lineage>
        <taxon>Bacteria</taxon>
        <taxon>Bacillati</taxon>
        <taxon>Bacillota</taxon>
        <taxon>Bacilli</taxon>
        <taxon>Bacillales</taxon>
        <taxon>Bacillaceae</taxon>
        <taxon>Bacillus</taxon>
        <taxon>Bacillus cereus group</taxon>
    </lineage>
</organism>
<feature type="transmembrane region" description="Helical" evidence="5">
    <location>
        <begin position="173"/>
        <end position="189"/>
    </location>
</feature>
<dbReference type="GO" id="GO:0016874">
    <property type="term" value="F:ligase activity"/>
    <property type="evidence" value="ECO:0007669"/>
    <property type="project" value="UniProtKB-KW"/>
</dbReference>
<evidence type="ECO:0000256" key="5">
    <source>
        <dbReference type="SAM" id="Phobius"/>
    </source>
</evidence>
<evidence type="ECO:0000313" key="7">
    <source>
        <dbReference type="EMBL" id="MDK7391943.1"/>
    </source>
</evidence>
<proteinExistence type="predicted"/>
<dbReference type="RefSeq" id="WP_000410612.1">
    <property type="nucleotide sequence ID" value="NZ_CP099450.1"/>
</dbReference>
<keyword evidence="4 5" id="KW-0472">Membrane</keyword>
<comment type="subcellular location">
    <subcellularLocation>
        <location evidence="1">Membrane</location>
        <topology evidence="1">Multi-pass membrane protein</topology>
    </subcellularLocation>
</comment>
<dbReference type="InterPro" id="IPR051533">
    <property type="entry name" value="WaaL-like"/>
</dbReference>
<dbReference type="Pfam" id="PF04932">
    <property type="entry name" value="Wzy_C"/>
    <property type="match status" value="1"/>
</dbReference>
<feature type="transmembrane region" description="Helical" evidence="5">
    <location>
        <begin position="9"/>
        <end position="26"/>
    </location>
</feature>
<evidence type="ECO:0000259" key="6">
    <source>
        <dbReference type="Pfam" id="PF04932"/>
    </source>
</evidence>
<dbReference type="GO" id="GO:0016020">
    <property type="term" value="C:membrane"/>
    <property type="evidence" value="ECO:0007669"/>
    <property type="project" value="UniProtKB-SubCell"/>
</dbReference>
<comment type="caution">
    <text evidence="7">The sequence shown here is derived from an EMBL/GenBank/DDBJ whole genome shotgun (WGS) entry which is preliminary data.</text>
</comment>
<feature type="transmembrane region" description="Helical" evidence="5">
    <location>
        <begin position="352"/>
        <end position="374"/>
    </location>
</feature>
<feature type="domain" description="O-antigen ligase-related" evidence="6">
    <location>
        <begin position="179"/>
        <end position="330"/>
    </location>
</feature>
<dbReference type="AlphaFoldDB" id="A0AAW6YWH7"/>
<feature type="transmembrane region" description="Helical" evidence="5">
    <location>
        <begin position="222"/>
        <end position="246"/>
    </location>
</feature>
<protein>
    <submittedName>
        <fullName evidence="7">O-antigen ligase family protein</fullName>
    </submittedName>
</protein>
<dbReference type="PANTHER" id="PTHR37422">
    <property type="entry name" value="TEICHURONIC ACID BIOSYNTHESIS PROTEIN TUAE"/>
    <property type="match status" value="1"/>
</dbReference>
<keyword evidence="7" id="KW-0436">Ligase</keyword>
<dbReference type="EMBL" id="JAPNPE010000003">
    <property type="protein sequence ID" value="MDK7391943.1"/>
    <property type="molecule type" value="Genomic_DNA"/>
</dbReference>
<feature type="transmembrane region" description="Helical" evidence="5">
    <location>
        <begin position="86"/>
        <end position="106"/>
    </location>
</feature>
<sequence>MEKFTLSRIINIIMFLYILSIYLFTFRDGLNSISNFLALTFIAAIWSNVLLTRKKIVFNKFLFIYFLFILVCFVSVFFAINQSIAVSKIKTIILIYFLMISLVNYIDTFEKLRSFLLSFVYSGFITGVYILASSDFSQVTRYGSELGNVNSIGMIIGISSIFCFYFIIEEKKYLLYTPIMLINIFVVFLTGSRKALLFVVLTIIAILLIQQKAGIKGKIKALIGILVTLVISLYVIFNVELLYTIIGVRMEHLFSYILGKGANEGSINIRANMIDMGLDWFQERPITGYGIDNFRSLYGIEAIGGEFTYSHNNLVELLVGIGIIGTFLFYLTHFIVLKGLYKESKKNQKSALCYSFIAIIGIYIILSVGLIYYYDKHISMILAIGSIIYKIGKPSGEELTQKTLE</sequence>
<reference evidence="7" key="1">
    <citation type="submission" date="2022-11" db="EMBL/GenBank/DDBJ databases">
        <title>WGS-based characterization of Bacillus cereus isolated from food &amp; feed additives.</title>
        <authorList>
            <person name="Bogaerts B."/>
            <person name="Fraiture M.-A."/>
            <person name="Roosens N.H.C."/>
            <person name="De Keersmaecker S.C.J."/>
            <person name="Vanneste K."/>
        </authorList>
    </citation>
    <scope>NUCLEOTIDE SEQUENCE</scope>
    <source>
        <strain evidence="7">74.2</strain>
    </source>
</reference>
<keyword evidence="2 5" id="KW-0812">Transmembrane</keyword>
<dbReference type="Proteomes" id="UP001174229">
    <property type="component" value="Unassembled WGS sequence"/>
</dbReference>
<accession>A0AAW6YWH7</accession>
<evidence type="ECO:0000256" key="1">
    <source>
        <dbReference type="ARBA" id="ARBA00004141"/>
    </source>
</evidence>
<gene>
    <name evidence="7" type="ORF">OWO78_10870</name>
</gene>
<dbReference type="PANTHER" id="PTHR37422:SF13">
    <property type="entry name" value="LIPOPOLYSACCHARIDE BIOSYNTHESIS PROTEIN PA4999-RELATED"/>
    <property type="match status" value="1"/>
</dbReference>
<keyword evidence="3 5" id="KW-1133">Transmembrane helix</keyword>
<feature type="transmembrane region" description="Helical" evidence="5">
    <location>
        <begin position="317"/>
        <end position="340"/>
    </location>
</feature>
<evidence type="ECO:0000313" key="8">
    <source>
        <dbReference type="Proteomes" id="UP001174229"/>
    </source>
</evidence>
<evidence type="ECO:0000256" key="3">
    <source>
        <dbReference type="ARBA" id="ARBA00022989"/>
    </source>
</evidence>
<dbReference type="InterPro" id="IPR007016">
    <property type="entry name" value="O-antigen_ligase-rel_domated"/>
</dbReference>
<feature type="transmembrane region" description="Helical" evidence="5">
    <location>
        <begin position="32"/>
        <end position="50"/>
    </location>
</feature>
<feature type="transmembrane region" description="Helical" evidence="5">
    <location>
        <begin position="152"/>
        <end position="168"/>
    </location>
</feature>
<feature type="transmembrane region" description="Helical" evidence="5">
    <location>
        <begin position="115"/>
        <end position="132"/>
    </location>
</feature>